<comment type="caution">
    <text evidence="1">The sequence shown here is derived from an EMBL/GenBank/DDBJ whole genome shotgun (WGS) entry which is preliminary data.</text>
</comment>
<dbReference type="EMBL" id="ADBJ01000059">
    <property type="protein sequence ID" value="EFA75036.1"/>
    <property type="molecule type" value="Genomic_DNA"/>
</dbReference>
<evidence type="ECO:0008006" key="3">
    <source>
        <dbReference type="Google" id="ProtNLM"/>
    </source>
</evidence>
<evidence type="ECO:0000313" key="2">
    <source>
        <dbReference type="Proteomes" id="UP000001396"/>
    </source>
</evidence>
<dbReference type="Proteomes" id="UP000001396">
    <property type="component" value="Unassembled WGS sequence"/>
</dbReference>
<dbReference type="InterPro" id="IPR036770">
    <property type="entry name" value="Ankyrin_rpt-contain_sf"/>
</dbReference>
<dbReference type="SUPFAM" id="SSF48403">
    <property type="entry name" value="Ankyrin repeat"/>
    <property type="match status" value="1"/>
</dbReference>
<keyword evidence="2" id="KW-1185">Reference proteome</keyword>
<dbReference type="InParanoid" id="D3BUA2"/>
<protein>
    <recommendedName>
        <fullName evidence="3">Ankyrin repeat protein</fullName>
    </recommendedName>
</protein>
<reference evidence="1 2" key="1">
    <citation type="journal article" date="2011" name="Genome Res.">
        <title>Phylogeny-wide analysis of social amoeba genomes highlights ancient origins for complex intercellular communication.</title>
        <authorList>
            <person name="Heidel A.J."/>
            <person name="Lawal H.M."/>
            <person name="Felder M."/>
            <person name="Schilde C."/>
            <person name="Helps N.R."/>
            <person name="Tunggal B."/>
            <person name="Rivero F."/>
            <person name="John U."/>
            <person name="Schleicher M."/>
            <person name="Eichinger L."/>
            <person name="Platzer M."/>
            <person name="Noegel A.A."/>
            <person name="Schaap P."/>
            <person name="Gloeckner G."/>
        </authorList>
    </citation>
    <scope>NUCLEOTIDE SEQUENCE [LARGE SCALE GENOMIC DNA]</scope>
    <source>
        <strain evidence="2">ATCC 26659 / Pp 5 / PN500</strain>
    </source>
</reference>
<name>D3BUA2_HETP5</name>
<accession>D3BUA2</accession>
<dbReference type="GeneID" id="31367189"/>
<dbReference type="AlphaFoldDB" id="D3BUA2"/>
<evidence type="ECO:0000313" key="1">
    <source>
        <dbReference type="EMBL" id="EFA75036.1"/>
    </source>
</evidence>
<sequence>MLNKSLFTLVFNNCYLNRLIFDSVSSISSLNNRLHYRWSEVINKPLVLASHGYFDLLNQCLSSLDWILSHYEVFQLMRAAIISKSIDTVGCLIDRFYDGSDDLFLNKSLQLSSFYGCSVVTLYLLDRFKIQWNFNSVMEHSICTDNFEQLKFFVALANSSGYTSSDDNIQAHRGIFNLAAKTGRIDMIEYLLIHRPQDLKSSDMYTHAKERGHQHVIDYLISKGITNINKNSDSSNNNNNNNQS</sequence>
<dbReference type="Gene3D" id="1.25.40.20">
    <property type="entry name" value="Ankyrin repeat-containing domain"/>
    <property type="match status" value="1"/>
</dbReference>
<gene>
    <name evidence="1" type="ORF">PPL_11721</name>
</gene>
<proteinExistence type="predicted"/>
<organism evidence="1 2">
    <name type="scientific">Heterostelium pallidum (strain ATCC 26659 / Pp 5 / PN500)</name>
    <name type="common">Cellular slime mold</name>
    <name type="synonym">Polysphondylium pallidum</name>
    <dbReference type="NCBI Taxonomy" id="670386"/>
    <lineage>
        <taxon>Eukaryota</taxon>
        <taxon>Amoebozoa</taxon>
        <taxon>Evosea</taxon>
        <taxon>Eumycetozoa</taxon>
        <taxon>Dictyostelia</taxon>
        <taxon>Acytosteliales</taxon>
        <taxon>Acytosteliaceae</taxon>
        <taxon>Heterostelium</taxon>
    </lineage>
</organism>
<dbReference type="RefSeq" id="XP_020427170.1">
    <property type="nucleotide sequence ID" value="XM_020582470.1"/>
</dbReference>